<evidence type="ECO:0000313" key="15">
    <source>
        <dbReference type="EMBL" id="SDZ62511.1"/>
    </source>
</evidence>
<evidence type="ECO:0000256" key="12">
    <source>
        <dbReference type="ARBA" id="ARBA00037847"/>
    </source>
</evidence>
<keyword evidence="4 13" id="KW-0812">Transmembrane</keyword>
<comment type="subunit">
    <text evidence="13">F-type ATPases have 2 components, F(1) - the catalytic core - and F(0) - the membrane proton channel. F(1) has five subunits: alpha(3), beta(3), gamma(1), delta(1), epsilon(1). F(0) has three main subunits: a(1), b(2) and c(10-14). The alpha and beta chains form an alternating ring which encloses part of the gamma chain. F(1) is attached to F(0) by a central stalk formed by the gamma and epsilon chains, while a peripheral stalk is formed by the delta and b chains.</text>
</comment>
<evidence type="ECO:0000256" key="3">
    <source>
        <dbReference type="ARBA" id="ARBA00022547"/>
    </source>
</evidence>
<reference evidence="16" key="1">
    <citation type="submission" date="2016-10" db="EMBL/GenBank/DDBJ databases">
        <authorList>
            <person name="Varghese N."/>
            <person name="Submissions S."/>
        </authorList>
    </citation>
    <scope>NUCLEOTIDE SEQUENCE [LARGE SCALE GENOMIC DNA]</scope>
    <source>
        <strain evidence="16">DSM 100420</strain>
    </source>
</reference>
<evidence type="ECO:0000256" key="2">
    <source>
        <dbReference type="ARBA" id="ARBA00022448"/>
    </source>
</evidence>
<comment type="similarity">
    <text evidence="1 13 14">Belongs to the ATPase B chain family.</text>
</comment>
<keyword evidence="16" id="KW-1185">Reference proteome</keyword>
<dbReference type="Pfam" id="PF00213">
    <property type="entry name" value="OSCP"/>
    <property type="match status" value="1"/>
</dbReference>
<gene>
    <name evidence="13" type="primary">atpF</name>
    <name evidence="15" type="ORF">SAMN05444004_1408</name>
</gene>
<dbReference type="OrthoDB" id="466272at2"/>
<dbReference type="PANTHER" id="PTHR33445:SF2">
    <property type="entry name" value="ATP SYNTHASE SUBUNIT B', CHLOROPLASTIC"/>
    <property type="match status" value="1"/>
</dbReference>
<dbReference type="InterPro" id="IPR050059">
    <property type="entry name" value="ATP_synthase_B_chain"/>
</dbReference>
<keyword evidence="6 13" id="KW-1133">Transmembrane helix</keyword>
<dbReference type="GO" id="GO:0046933">
    <property type="term" value="F:proton-transporting ATP synthase activity, rotational mechanism"/>
    <property type="evidence" value="ECO:0007669"/>
    <property type="project" value="UniProtKB-UniRule"/>
</dbReference>
<feature type="transmembrane region" description="Helical" evidence="13">
    <location>
        <begin position="6"/>
        <end position="27"/>
    </location>
</feature>
<dbReference type="EMBL" id="FNPX01000040">
    <property type="protein sequence ID" value="SDZ62511.1"/>
    <property type="molecule type" value="Genomic_DNA"/>
</dbReference>
<keyword evidence="5 13" id="KW-0375">Hydrogen ion transport</keyword>
<dbReference type="STRING" id="1244108.SAMN05444004_1408"/>
<dbReference type="GO" id="GO:0005886">
    <property type="term" value="C:plasma membrane"/>
    <property type="evidence" value="ECO:0007669"/>
    <property type="project" value="UniProtKB-SubCell"/>
</dbReference>
<accession>A0A1H3UKD9</accession>
<evidence type="ECO:0000256" key="14">
    <source>
        <dbReference type="RuleBase" id="RU003848"/>
    </source>
</evidence>
<dbReference type="GO" id="GO:0046961">
    <property type="term" value="F:proton-transporting ATPase activity, rotational mechanism"/>
    <property type="evidence" value="ECO:0007669"/>
    <property type="project" value="TreeGrafter"/>
</dbReference>
<dbReference type="Pfam" id="PF00430">
    <property type="entry name" value="ATP-synt_B"/>
    <property type="match status" value="1"/>
</dbReference>
<dbReference type="RefSeq" id="WP_092648011.1">
    <property type="nucleotide sequence ID" value="NZ_FNPX01000040.1"/>
</dbReference>
<proteinExistence type="inferred from homology"/>
<protein>
    <recommendedName>
        <fullName evidence="13">ATP synthase subunit b</fullName>
    </recommendedName>
    <alternativeName>
        <fullName evidence="13">ATP synthase F(0) sector subunit b</fullName>
    </alternativeName>
    <alternativeName>
        <fullName evidence="13">ATPase subunit I</fullName>
    </alternativeName>
    <alternativeName>
        <fullName evidence="13">F-type ATPase subunit b</fullName>
        <shortName evidence="13">F-ATPase subunit b</shortName>
    </alternativeName>
</protein>
<evidence type="ECO:0000256" key="8">
    <source>
        <dbReference type="ARBA" id="ARBA00023136"/>
    </source>
</evidence>
<comment type="function">
    <text evidence="10 13">F(1)F(0) ATP synthase produces ATP from ADP in the presence of a proton or sodium gradient. F-type ATPases consist of two structural domains, F(1) containing the extramembraneous catalytic core and F(0) containing the membrane proton channel, linked together by a central stalk and a peripheral stalk. During catalysis, ATP synthesis in the catalytic domain of F(1) is coupled via a rotary mechanism of the central stalk subunits to proton translocation.</text>
</comment>
<dbReference type="GO" id="GO:0012505">
    <property type="term" value="C:endomembrane system"/>
    <property type="evidence" value="ECO:0007669"/>
    <property type="project" value="UniProtKB-SubCell"/>
</dbReference>
<evidence type="ECO:0000256" key="4">
    <source>
        <dbReference type="ARBA" id="ARBA00022692"/>
    </source>
</evidence>
<sequence>MTLDWWGLGLQAINVLILVWLLSRVFWRPVAGAITRRQEAAQAMLDEGKTAQEKADAARAEVAEAREGIAAERDAILAEAKAALDKVAKAALKDAQTKADAMIAAARTTIDRERNTARQENTARAAELSVEIAGRLLGRFNTPAVQAAFTAQLVEAIAGLSAADRATLIESAADLEIITATEPEGAERAKIEQAVKDALGGTPRFRLVTDPDLIAGLELRSAHFVLHNSWRADLETILKEIENAG</sequence>
<dbReference type="InterPro" id="IPR002146">
    <property type="entry name" value="ATP_synth_b/b'su_bac/chlpt"/>
</dbReference>
<dbReference type="HAMAP" id="MF_01398">
    <property type="entry name" value="ATP_synth_b_bprime"/>
    <property type="match status" value="1"/>
</dbReference>
<dbReference type="CDD" id="cd06503">
    <property type="entry name" value="ATP-synt_Fo_b"/>
    <property type="match status" value="1"/>
</dbReference>
<evidence type="ECO:0000256" key="7">
    <source>
        <dbReference type="ARBA" id="ARBA00023065"/>
    </source>
</evidence>
<evidence type="ECO:0000313" key="16">
    <source>
        <dbReference type="Proteomes" id="UP000198914"/>
    </source>
</evidence>
<evidence type="ECO:0000256" key="9">
    <source>
        <dbReference type="ARBA" id="ARBA00023310"/>
    </source>
</evidence>
<evidence type="ECO:0000256" key="11">
    <source>
        <dbReference type="ARBA" id="ARBA00025614"/>
    </source>
</evidence>
<evidence type="ECO:0000256" key="1">
    <source>
        <dbReference type="ARBA" id="ARBA00005513"/>
    </source>
</evidence>
<dbReference type="GO" id="GO:0045259">
    <property type="term" value="C:proton-transporting ATP synthase complex"/>
    <property type="evidence" value="ECO:0007669"/>
    <property type="project" value="UniProtKB-KW"/>
</dbReference>
<organism evidence="15 16">
    <name type="scientific">Jannaschia faecimaris</name>
    <dbReference type="NCBI Taxonomy" id="1244108"/>
    <lineage>
        <taxon>Bacteria</taxon>
        <taxon>Pseudomonadati</taxon>
        <taxon>Pseudomonadota</taxon>
        <taxon>Alphaproteobacteria</taxon>
        <taxon>Rhodobacterales</taxon>
        <taxon>Roseobacteraceae</taxon>
        <taxon>Jannaschia</taxon>
    </lineage>
</organism>
<name>A0A1H3UKD9_9RHOB</name>
<evidence type="ECO:0000256" key="13">
    <source>
        <dbReference type="HAMAP-Rule" id="MF_01398"/>
    </source>
</evidence>
<keyword evidence="13" id="KW-1003">Cell membrane</keyword>
<dbReference type="InterPro" id="IPR000711">
    <property type="entry name" value="ATPase_OSCP/dsu"/>
</dbReference>
<keyword evidence="8 13" id="KW-0472">Membrane</keyword>
<comment type="subcellular location">
    <subcellularLocation>
        <location evidence="13">Cell membrane</location>
        <topology evidence="13">Single-pass membrane protein</topology>
    </subcellularLocation>
    <subcellularLocation>
        <location evidence="12">Endomembrane system</location>
        <topology evidence="12">Single-pass membrane protein</topology>
    </subcellularLocation>
</comment>
<dbReference type="Proteomes" id="UP000198914">
    <property type="component" value="Unassembled WGS sequence"/>
</dbReference>
<dbReference type="PANTHER" id="PTHR33445">
    <property type="entry name" value="ATP SYNTHASE SUBUNIT B', CHLOROPLASTIC"/>
    <property type="match status" value="1"/>
</dbReference>
<evidence type="ECO:0000256" key="6">
    <source>
        <dbReference type="ARBA" id="ARBA00022989"/>
    </source>
</evidence>
<evidence type="ECO:0000256" key="10">
    <source>
        <dbReference type="ARBA" id="ARBA00025198"/>
    </source>
</evidence>
<dbReference type="AlphaFoldDB" id="A0A1H3UKD9"/>
<comment type="function">
    <text evidence="11">Component of the F(0) channel, it forms part of the peripheral stalk, linking F(1) to F(0). The b'-subunit is a diverged and duplicated form of b found in plants and photosynthetic bacteria.</text>
</comment>
<keyword evidence="7 13" id="KW-0406">Ion transport</keyword>
<keyword evidence="3 13" id="KW-0138">CF(0)</keyword>
<evidence type="ECO:0000256" key="5">
    <source>
        <dbReference type="ARBA" id="ARBA00022781"/>
    </source>
</evidence>
<keyword evidence="2 13" id="KW-0813">Transport</keyword>
<keyword evidence="9 13" id="KW-0066">ATP synthesis</keyword>